<accession>A0A4S8QLC2</accession>
<dbReference type="AlphaFoldDB" id="A0A4S8QLC2"/>
<dbReference type="OrthoDB" id="245563at2759"/>
<sequence length="218" mass="24185">MASKRSEILFLSLAFRDFLDDTYSSLIDSLNKSTKLERAKSSSDAIQYLEAHNPKAILVTDEGLTETKNEAVLEKVQSYIKNGGLVIFGLHFPNFTRMDVFDKFFDKDFGLPWQRGDYHRAIFQFNPSCTLPASALKDSIPLEYSMKVLHVRNAKQHEKIFLPVPGGTTQSLVFPPSNVDEEQAAVVGAKIGDGFLVYCGDVNGEQGSDKVILALCGL</sequence>
<organism evidence="1 2">
    <name type="scientific">Botrytis galanthina</name>
    <dbReference type="NCBI Taxonomy" id="278940"/>
    <lineage>
        <taxon>Eukaryota</taxon>
        <taxon>Fungi</taxon>
        <taxon>Dikarya</taxon>
        <taxon>Ascomycota</taxon>
        <taxon>Pezizomycotina</taxon>
        <taxon>Leotiomycetes</taxon>
        <taxon>Helotiales</taxon>
        <taxon>Sclerotiniaceae</taxon>
        <taxon>Botrytis</taxon>
    </lineage>
</organism>
<dbReference type="Proteomes" id="UP000308671">
    <property type="component" value="Unassembled WGS sequence"/>
</dbReference>
<proteinExistence type="predicted"/>
<comment type="caution">
    <text evidence="1">The sequence shown here is derived from an EMBL/GenBank/DDBJ whole genome shotgun (WGS) entry which is preliminary data.</text>
</comment>
<name>A0A4S8QLC2_9HELO</name>
<protein>
    <submittedName>
        <fullName evidence="1">Uncharacterized protein</fullName>
    </submittedName>
</protein>
<evidence type="ECO:0000313" key="2">
    <source>
        <dbReference type="Proteomes" id="UP000308671"/>
    </source>
</evidence>
<reference evidence="1 2" key="1">
    <citation type="submission" date="2017-12" db="EMBL/GenBank/DDBJ databases">
        <title>Comparative genomics of Botrytis spp.</title>
        <authorList>
            <person name="Valero-Jimenez C.A."/>
            <person name="Tapia P."/>
            <person name="Veloso J."/>
            <person name="Silva-Moreno E."/>
            <person name="Staats M."/>
            <person name="Valdes J.H."/>
            <person name="Van Kan J.A.L."/>
        </authorList>
    </citation>
    <scope>NUCLEOTIDE SEQUENCE [LARGE SCALE GENOMIC DNA]</scope>
    <source>
        <strain evidence="1 2">MUCL435</strain>
    </source>
</reference>
<evidence type="ECO:0000313" key="1">
    <source>
        <dbReference type="EMBL" id="THV43835.1"/>
    </source>
</evidence>
<keyword evidence="2" id="KW-1185">Reference proteome</keyword>
<dbReference type="EMBL" id="PQXL01000869">
    <property type="protein sequence ID" value="THV43835.1"/>
    <property type="molecule type" value="Genomic_DNA"/>
</dbReference>
<gene>
    <name evidence="1" type="ORF">BGAL_0874g00010</name>
</gene>